<evidence type="ECO:0008006" key="4">
    <source>
        <dbReference type="Google" id="ProtNLM"/>
    </source>
</evidence>
<dbReference type="Gene3D" id="3.30.565.10">
    <property type="entry name" value="Histidine kinase-like ATPase, C-terminal domain"/>
    <property type="match status" value="1"/>
</dbReference>
<evidence type="ECO:0000313" key="2">
    <source>
        <dbReference type="EMBL" id="WXK50052.1"/>
    </source>
</evidence>
<dbReference type="SMART" id="SM00028">
    <property type="entry name" value="TPR"/>
    <property type="match status" value="4"/>
</dbReference>
<keyword evidence="1" id="KW-1133">Transmembrane helix</keyword>
<proteinExistence type="predicted"/>
<dbReference type="Gene3D" id="1.25.40.10">
    <property type="entry name" value="Tetratricopeptide repeat domain"/>
    <property type="match status" value="2"/>
</dbReference>
<dbReference type="RefSeq" id="WP_338840476.1">
    <property type="nucleotide sequence ID" value="NZ_CP147988.1"/>
</dbReference>
<dbReference type="InterPro" id="IPR036890">
    <property type="entry name" value="HATPase_C_sf"/>
</dbReference>
<keyword evidence="1" id="KW-0812">Transmembrane</keyword>
<evidence type="ECO:0000313" key="3">
    <source>
        <dbReference type="Proteomes" id="UP001447857"/>
    </source>
</evidence>
<dbReference type="InterPro" id="IPR019734">
    <property type="entry name" value="TPR_rpt"/>
</dbReference>
<gene>
    <name evidence="2" type="ORF">V6624_00145</name>
</gene>
<dbReference type="EMBL" id="CP147988">
    <property type="protein sequence ID" value="WXK50052.1"/>
    <property type="molecule type" value="Genomic_DNA"/>
</dbReference>
<organism evidence="2 3">
    <name type="scientific">Flavobacterium ginsenosidimutans</name>
    <dbReference type="NCBI Taxonomy" id="687844"/>
    <lineage>
        <taxon>Bacteria</taxon>
        <taxon>Pseudomonadati</taxon>
        <taxon>Bacteroidota</taxon>
        <taxon>Flavobacteriia</taxon>
        <taxon>Flavobacteriales</taxon>
        <taxon>Flavobacteriaceae</taxon>
        <taxon>Flavobacterium</taxon>
    </lineage>
</organism>
<sequence length="584" mass="68322">MKVSSVVKILISVFLLLVLPTSCKKEKHAVLKKIDNTAEIKRLTIIADNDYDHNEYLKAYKNYLKIIHLSDPEKNRIDYVDALISIALIQQYEGNYLESENTATKILPHLKYMKKPRFAWETYKVFASNYLATKDYDNALIYAKKAYDLNTTVRRKANALANIALVYMHKKQYKKAVKIYTQLTTTGYYGNKKKTNTLKDFELIDYAVMRNNIGISYANLLHPKALSYYQEALKIRLRLHDKHNLPESYSNLSDYYVDSNLALAKKYAEAAYKHACIINTYRQKKYALETLIRTTTGNDLKKYSNIYVHYLDSINKIQLSQKNQFANIQYYFKKDKQENLELKTQKAEKELQFEIQKNQSYILYVVIFISVFALLFLTLHITLKGKREKDDTIFKSELRISQKLHNELTSEVFKLSTNIQNSNFEKPESKEELLNHLDQIYLKTRKISRENSAILTDENYLENLKMMLSEYSNSSLNIIANGLSSFSWHEIDRIKKITIFRILRELLNEMAKSSNASLISLNFKKETKNIQIIYIDNNTETTDGYVNLKKRLQNVENRIKTIKGTINFEPNLENGLKISFTFPL</sequence>
<reference evidence="2 3" key="1">
    <citation type="submission" date="2024-02" db="EMBL/GenBank/DDBJ databases">
        <title>complete genome of Flavobacterium ginsenosidimutans Str. YTB16.</title>
        <authorList>
            <person name="Wang Q."/>
        </authorList>
    </citation>
    <scope>NUCLEOTIDE SEQUENCE [LARGE SCALE GENOMIC DNA]</scope>
    <source>
        <strain evidence="2 3">YTB16</strain>
    </source>
</reference>
<dbReference type="InterPro" id="IPR011990">
    <property type="entry name" value="TPR-like_helical_dom_sf"/>
</dbReference>
<feature type="transmembrane region" description="Helical" evidence="1">
    <location>
        <begin position="361"/>
        <end position="383"/>
    </location>
</feature>
<name>A0ABZ2Q7E3_9FLAO</name>
<keyword evidence="3" id="KW-1185">Reference proteome</keyword>
<dbReference type="Proteomes" id="UP001447857">
    <property type="component" value="Chromosome"/>
</dbReference>
<protein>
    <recommendedName>
        <fullName evidence="4">Histidine kinase</fullName>
    </recommendedName>
</protein>
<keyword evidence="1" id="KW-0472">Membrane</keyword>
<accession>A0ABZ2Q7E3</accession>
<dbReference type="SUPFAM" id="SSF48452">
    <property type="entry name" value="TPR-like"/>
    <property type="match status" value="2"/>
</dbReference>
<evidence type="ECO:0000256" key="1">
    <source>
        <dbReference type="SAM" id="Phobius"/>
    </source>
</evidence>